<dbReference type="Proteomes" id="UP000248326">
    <property type="component" value="Unassembled WGS sequence"/>
</dbReference>
<evidence type="ECO:0000313" key="2">
    <source>
        <dbReference type="EMBL" id="PYE53169.1"/>
    </source>
</evidence>
<comment type="caution">
    <text evidence="2">The sequence shown here is derived from an EMBL/GenBank/DDBJ whole genome shotgun (WGS) entry which is preliminary data.</text>
</comment>
<evidence type="ECO:0000256" key="1">
    <source>
        <dbReference type="SAM" id="SignalP"/>
    </source>
</evidence>
<sequence length="420" mass="42791">MKRPVALAALTLMLAACTRPTIDLSAPSATIKVDATTLTTPGTVTLTSKPTDNVGVTRVEFYKNGILLDTDTSAPYTTTDTIPAGTPEGPIRYSTRAYDAAGNVGRSGNATLTVDFIPADTTAPTVTLTAAPTTVTTAGPITLAADASDNVGVSSVQFYRGGVLVATDTTAPYEATVNVTSAQNGTVAFRAVAKDAEGNSTTSGVVNVTVNITDAPPGADTTAPTVELTAPTAVVTTAGAYDLSVVATDNVGVARVEFYQGTTLLATDTTNPYQTSFNVTSAQNGTLAFTAKAYDAAGNVTTSTTRNVTVNIPTAPPRPDTTPPTVDLTAPSATITSADTYTLTARATDDVGVTRVEFYRGATLLETDSTTPYEASFAITSADNGTLTFTAKAYDAAGNVTMSGAQSVTVDIPPVDEGGV</sequence>
<keyword evidence="1" id="KW-0732">Signal</keyword>
<gene>
    <name evidence="2" type="ORF">DES52_110153</name>
</gene>
<dbReference type="AlphaFoldDB" id="A0A318S433"/>
<dbReference type="RefSeq" id="WP_110887370.1">
    <property type="nucleotide sequence ID" value="NZ_QJSX01000010.1"/>
</dbReference>
<protein>
    <submittedName>
        <fullName evidence="2">Ig-like protein group 3</fullName>
    </submittedName>
</protein>
<dbReference type="Gene3D" id="2.60.40.10">
    <property type="entry name" value="Immunoglobulins"/>
    <property type="match status" value="4"/>
</dbReference>
<feature type="chain" id="PRO_5016329539" evidence="1">
    <location>
        <begin position="22"/>
        <end position="420"/>
    </location>
</feature>
<dbReference type="EMBL" id="QJSX01000010">
    <property type="protein sequence ID" value="PYE53169.1"/>
    <property type="molecule type" value="Genomic_DNA"/>
</dbReference>
<dbReference type="OrthoDB" id="71555at2"/>
<dbReference type="Pfam" id="PF17957">
    <property type="entry name" value="Big_7"/>
    <property type="match status" value="4"/>
</dbReference>
<dbReference type="PROSITE" id="PS51257">
    <property type="entry name" value="PROKAR_LIPOPROTEIN"/>
    <property type="match status" value="1"/>
</dbReference>
<dbReference type="InterPro" id="IPR013783">
    <property type="entry name" value="Ig-like_fold"/>
</dbReference>
<reference evidence="2 3" key="1">
    <citation type="submission" date="2018-06" db="EMBL/GenBank/DDBJ databases">
        <title>Genomic Encyclopedia of Type Strains, Phase IV (KMG-IV): sequencing the most valuable type-strain genomes for metagenomic binning, comparative biology and taxonomic classification.</title>
        <authorList>
            <person name="Goeker M."/>
        </authorList>
    </citation>
    <scope>NUCLEOTIDE SEQUENCE [LARGE SCALE GENOMIC DNA]</scope>
    <source>
        <strain evidence="2 3">DSM 18048</strain>
    </source>
</reference>
<proteinExistence type="predicted"/>
<organism evidence="2 3">
    <name type="scientific">Deinococcus yavapaiensis KR-236</name>
    <dbReference type="NCBI Taxonomy" id="694435"/>
    <lineage>
        <taxon>Bacteria</taxon>
        <taxon>Thermotogati</taxon>
        <taxon>Deinococcota</taxon>
        <taxon>Deinococci</taxon>
        <taxon>Deinococcales</taxon>
        <taxon>Deinococcaceae</taxon>
        <taxon>Deinococcus</taxon>
    </lineage>
</organism>
<evidence type="ECO:0000313" key="3">
    <source>
        <dbReference type="Proteomes" id="UP000248326"/>
    </source>
</evidence>
<name>A0A318S433_9DEIO</name>
<keyword evidence="3" id="KW-1185">Reference proteome</keyword>
<accession>A0A318S433</accession>
<feature type="signal peptide" evidence="1">
    <location>
        <begin position="1"/>
        <end position="21"/>
    </location>
</feature>